<sequence length="110" mass="12379">LNILYKTFPRRGGPGLQFPTLAPPLIPRQNLILTANIVRKFGFIPLVTHDWPKNHGLNRLVMEGVLSLKFRSMDAKIGTIYHWIWTVGPNSSAEPHTGCSDFMKNVAGKR</sequence>
<dbReference type="AlphaFoldDB" id="A0A4Y2WUT0"/>
<protein>
    <submittedName>
        <fullName evidence="1">Uncharacterized protein</fullName>
    </submittedName>
</protein>
<feature type="non-terminal residue" evidence="1">
    <location>
        <position position="1"/>
    </location>
</feature>
<accession>A0A4Y2WUT0</accession>
<evidence type="ECO:0000313" key="3">
    <source>
        <dbReference type="Proteomes" id="UP000499080"/>
    </source>
</evidence>
<comment type="caution">
    <text evidence="1">The sequence shown here is derived from an EMBL/GenBank/DDBJ whole genome shotgun (WGS) entry which is preliminary data.</text>
</comment>
<reference evidence="1 3" key="1">
    <citation type="journal article" date="2019" name="Sci. Rep.">
        <title>Orb-weaving spider Araneus ventricosus genome elucidates the spidroin gene catalogue.</title>
        <authorList>
            <person name="Kono N."/>
            <person name="Nakamura H."/>
            <person name="Ohtoshi R."/>
            <person name="Moran D.A.P."/>
            <person name="Shinohara A."/>
            <person name="Yoshida Y."/>
            <person name="Fujiwara M."/>
            <person name="Mori M."/>
            <person name="Tomita M."/>
            <person name="Arakawa K."/>
        </authorList>
    </citation>
    <scope>NUCLEOTIDE SEQUENCE [LARGE SCALE GENOMIC DNA]</scope>
</reference>
<evidence type="ECO:0000313" key="1">
    <source>
        <dbReference type="EMBL" id="GBO40951.1"/>
    </source>
</evidence>
<dbReference type="EMBL" id="BGPR01066399">
    <property type="protein sequence ID" value="GBO40960.1"/>
    <property type="molecule type" value="Genomic_DNA"/>
</dbReference>
<dbReference type="EMBL" id="BGPR01066390">
    <property type="protein sequence ID" value="GBO40951.1"/>
    <property type="molecule type" value="Genomic_DNA"/>
</dbReference>
<dbReference type="Proteomes" id="UP000499080">
    <property type="component" value="Unassembled WGS sequence"/>
</dbReference>
<evidence type="ECO:0000313" key="2">
    <source>
        <dbReference type="EMBL" id="GBO40960.1"/>
    </source>
</evidence>
<organism evidence="1 3">
    <name type="scientific">Araneus ventricosus</name>
    <name type="common">Orbweaver spider</name>
    <name type="synonym">Epeira ventricosa</name>
    <dbReference type="NCBI Taxonomy" id="182803"/>
    <lineage>
        <taxon>Eukaryota</taxon>
        <taxon>Metazoa</taxon>
        <taxon>Ecdysozoa</taxon>
        <taxon>Arthropoda</taxon>
        <taxon>Chelicerata</taxon>
        <taxon>Arachnida</taxon>
        <taxon>Araneae</taxon>
        <taxon>Araneomorphae</taxon>
        <taxon>Entelegynae</taxon>
        <taxon>Araneoidea</taxon>
        <taxon>Araneidae</taxon>
        <taxon>Araneus</taxon>
    </lineage>
</organism>
<name>A0A4Y2WUT0_ARAVE</name>
<keyword evidence="3" id="KW-1185">Reference proteome</keyword>
<gene>
    <name evidence="2" type="ORF">AVEN_42593_1</name>
    <name evidence="1" type="ORF">AVEN_89975_1</name>
</gene>
<proteinExistence type="predicted"/>